<evidence type="ECO:0000256" key="19">
    <source>
        <dbReference type="ARBA" id="ARBA00047826"/>
    </source>
</evidence>
<reference evidence="22" key="1">
    <citation type="journal article" date="2015" name="Nat. Genet.">
        <title>The genome and transcriptome of the zoonotic hookworm Ancylostoma ceylanicum identify infection-specific gene families.</title>
        <authorList>
            <person name="Schwarz E.M."/>
            <person name="Hu Y."/>
            <person name="Antoshechkin I."/>
            <person name="Miller M.M."/>
            <person name="Sternberg P.W."/>
            <person name="Aroian R.V."/>
        </authorList>
    </citation>
    <scope>NUCLEOTIDE SEQUENCE</scope>
    <source>
        <strain evidence="22">HY135</strain>
    </source>
</reference>
<keyword evidence="14" id="KW-1207">Sterol metabolism</keyword>
<protein>
    <recommendedName>
        <fullName evidence="16">7-dehydrocholesterol reductase</fullName>
        <ecNumber evidence="16">1.3.1.21</ecNumber>
    </recommendedName>
    <alternativeName>
        <fullName evidence="17">Sterol Delta(7)-reductase</fullName>
    </alternativeName>
</protein>
<comment type="catalytic activity">
    <reaction evidence="18">
        <text>cholesterol + NADP(+) = 7-dehydrocholesterol + NADPH + H(+)</text>
        <dbReference type="Rhea" id="RHEA:23984"/>
        <dbReference type="ChEBI" id="CHEBI:15378"/>
        <dbReference type="ChEBI" id="CHEBI:16113"/>
        <dbReference type="ChEBI" id="CHEBI:17759"/>
        <dbReference type="ChEBI" id="CHEBI:57783"/>
        <dbReference type="ChEBI" id="CHEBI:58349"/>
        <dbReference type="EC" id="1.3.1.21"/>
    </reaction>
    <physiologicalReaction direction="right-to-left" evidence="18">
        <dbReference type="Rhea" id="RHEA:23986"/>
    </physiologicalReaction>
</comment>
<dbReference type="InterPro" id="IPR001171">
    <property type="entry name" value="ERG24_DHCR-like"/>
</dbReference>
<keyword evidence="13 20" id="KW-0472">Membrane</keyword>
<feature type="transmembrane region" description="Helical" evidence="20">
    <location>
        <begin position="208"/>
        <end position="228"/>
    </location>
</feature>
<organism evidence="21 22">
    <name type="scientific">Ancylostoma ceylanicum</name>
    <dbReference type="NCBI Taxonomy" id="53326"/>
    <lineage>
        <taxon>Eukaryota</taxon>
        <taxon>Metazoa</taxon>
        <taxon>Ecdysozoa</taxon>
        <taxon>Nematoda</taxon>
        <taxon>Chromadorea</taxon>
        <taxon>Rhabditida</taxon>
        <taxon>Rhabditina</taxon>
        <taxon>Rhabditomorpha</taxon>
        <taxon>Strongyloidea</taxon>
        <taxon>Ancylostomatidae</taxon>
        <taxon>Ancylostomatinae</taxon>
        <taxon>Ancylostoma</taxon>
    </lineage>
</organism>
<keyword evidence="10" id="KW-0560">Oxidoreductase</keyword>
<dbReference type="OrthoDB" id="5326588at2759"/>
<dbReference type="Pfam" id="PF01222">
    <property type="entry name" value="ERG4_ERG24"/>
    <property type="match status" value="1"/>
</dbReference>
<dbReference type="GO" id="GO:0006695">
    <property type="term" value="P:cholesterol biosynthetic process"/>
    <property type="evidence" value="ECO:0007669"/>
    <property type="project" value="UniProtKB-KW"/>
</dbReference>
<evidence type="ECO:0000256" key="14">
    <source>
        <dbReference type="ARBA" id="ARBA00023166"/>
    </source>
</evidence>
<dbReference type="AlphaFoldDB" id="A0A016TTH8"/>
<name>A0A016TTH8_9BILA</name>
<evidence type="ECO:0000256" key="13">
    <source>
        <dbReference type="ARBA" id="ARBA00023136"/>
    </source>
</evidence>
<evidence type="ECO:0000313" key="21">
    <source>
        <dbReference type="EMBL" id="EYC05708.1"/>
    </source>
</evidence>
<keyword evidence="15" id="KW-0753">Steroid metabolism</keyword>
<evidence type="ECO:0000256" key="9">
    <source>
        <dbReference type="ARBA" id="ARBA00022989"/>
    </source>
</evidence>
<sequence>MQYKSSLCNTGNITTKNDEKDVKANLSRLFAIAQFKATISTITLSTTTIARFLSPLLDRIIDICSGFLFRLLFGTMQQRILRRTSFGGSTSSLRRSSISSKDIQAIQMALMKQHLSTEVILCLLIALPIFSFFYLFVIYQNQGSLASAMSALLTRPFVLALLPPLFDIVAWKFTIVFFSLQLIFHWVLPHDTVYLLRSSGDVRKSVNGFSSCLLLCLLYVMGSGLGMYRHDLVFIHFSSIIMCLAIVCVATFIFMMITYRCGDYYNVTTISEFCFGVELNPSVLDIDIKHFVRSRVTLVLWPLFIISALYYQRNMYGKMTRGLIGCSFVQMVYIIKYHWTEYLALNSLDYKCANCGFYKLWSDMVLFPVLYCSPIAVIAQTQKSISLITCCVLTVAAIFLICLTTVIDKQKYEFRRSKGVIKIHGVDPFFITAKYKNDHGDTSANLLLVGVDGGDPSAASESTRRDRAARAGVPSKATNYGAFLTEVDTGQSADTRTTSVKQPRSQSSPRFRAQQRWPRIYLPFSSQVFYSFGFGMMRCDVWLSTANAGYNTAIKCLSEYYLEYINPDKNRKPLYAILFQYYCISVLVV</sequence>
<dbReference type="PANTHER" id="PTHR21257">
    <property type="entry name" value="DELTA(14)-STEROL REDUCTASE"/>
    <property type="match status" value="1"/>
</dbReference>
<evidence type="ECO:0000256" key="4">
    <source>
        <dbReference type="ARBA" id="ARBA00022548"/>
    </source>
</evidence>
<gene>
    <name evidence="21" type="primary">Acey_s0080.g1324</name>
    <name evidence="21" type="synonym">Acey-dhcr-7</name>
    <name evidence="21" type="ORF">Y032_0080g1324</name>
</gene>
<keyword evidence="6" id="KW-0152">Cholesterol biosynthesis</keyword>
<feature type="transmembrane region" description="Helical" evidence="20">
    <location>
        <begin position="119"/>
        <end position="139"/>
    </location>
</feature>
<evidence type="ECO:0000256" key="20">
    <source>
        <dbReference type="SAM" id="Phobius"/>
    </source>
</evidence>
<evidence type="ECO:0000256" key="8">
    <source>
        <dbReference type="ARBA" id="ARBA00022955"/>
    </source>
</evidence>
<keyword evidence="5 20" id="KW-0812">Transmembrane</keyword>
<feature type="transmembrane region" description="Helical" evidence="20">
    <location>
        <begin position="292"/>
        <end position="311"/>
    </location>
</feature>
<dbReference type="EC" id="1.3.1.21" evidence="16"/>
<feature type="transmembrane region" description="Helical" evidence="20">
    <location>
        <begin position="385"/>
        <end position="407"/>
    </location>
</feature>
<evidence type="ECO:0000256" key="10">
    <source>
        <dbReference type="ARBA" id="ARBA00023002"/>
    </source>
</evidence>
<evidence type="ECO:0000256" key="17">
    <source>
        <dbReference type="ARBA" id="ARBA00042688"/>
    </source>
</evidence>
<comment type="subcellular location">
    <subcellularLocation>
        <location evidence="1">Membrane</location>
        <topology evidence="1">Multi-pass membrane protein</topology>
    </subcellularLocation>
</comment>
<keyword evidence="12" id="KW-0443">Lipid metabolism</keyword>
<dbReference type="EMBL" id="JARK01001416">
    <property type="protein sequence ID" value="EYC05708.1"/>
    <property type="molecule type" value="Genomic_DNA"/>
</dbReference>
<dbReference type="GO" id="GO:0005789">
    <property type="term" value="C:endoplasmic reticulum membrane"/>
    <property type="evidence" value="ECO:0007669"/>
    <property type="project" value="TreeGrafter"/>
</dbReference>
<evidence type="ECO:0000256" key="3">
    <source>
        <dbReference type="ARBA" id="ARBA00022516"/>
    </source>
</evidence>
<evidence type="ECO:0000256" key="1">
    <source>
        <dbReference type="ARBA" id="ARBA00004141"/>
    </source>
</evidence>
<dbReference type="STRING" id="53326.A0A016TTH8"/>
<evidence type="ECO:0000256" key="6">
    <source>
        <dbReference type="ARBA" id="ARBA00022778"/>
    </source>
</evidence>
<feature type="transmembrane region" description="Helical" evidence="20">
    <location>
        <begin position="360"/>
        <end position="379"/>
    </location>
</feature>
<evidence type="ECO:0000256" key="11">
    <source>
        <dbReference type="ARBA" id="ARBA00023011"/>
    </source>
</evidence>
<evidence type="ECO:0000256" key="12">
    <source>
        <dbReference type="ARBA" id="ARBA00023098"/>
    </source>
</evidence>
<evidence type="ECO:0000256" key="5">
    <source>
        <dbReference type="ARBA" id="ARBA00022692"/>
    </source>
</evidence>
<comment type="caution">
    <text evidence="21">The sequence shown here is derived from an EMBL/GenBank/DDBJ whole genome shotgun (WGS) entry which is preliminary data.</text>
</comment>
<dbReference type="PANTHER" id="PTHR21257:SF38">
    <property type="entry name" value="7-DEHYDROCHOLESTEROL REDUCTASE"/>
    <property type="match status" value="1"/>
</dbReference>
<keyword evidence="22" id="KW-1185">Reference proteome</keyword>
<keyword evidence="3" id="KW-0444">Lipid biosynthesis</keyword>
<dbReference type="GO" id="GO:0047598">
    <property type="term" value="F:7-dehydrocholesterol reductase activity"/>
    <property type="evidence" value="ECO:0007669"/>
    <property type="project" value="UniProtKB-EC"/>
</dbReference>
<proteinExistence type="inferred from homology"/>
<dbReference type="GO" id="GO:0016132">
    <property type="term" value="P:brassinosteroid biosynthetic process"/>
    <property type="evidence" value="ECO:0007669"/>
    <property type="project" value="TreeGrafter"/>
</dbReference>
<comment type="similarity">
    <text evidence="2">Belongs to the ERG4/ERG24 family.</text>
</comment>
<keyword evidence="11" id="KW-0756">Sterol biosynthesis</keyword>
<feature type="transmembrane region" description="Helical" evidence="20">
    <location>
        <begin position="169"/>
        <end position="188"/>
    </location>
</feature>
<evidence type="ECO:0000256" key="7">
    <source>
        <dbReference type="ARBA" id="ARBA00022857"/>
    </source>
</evidence>
<accession>A0A016TTH8</accession>
<keyword evidence="8" id="KW-0752">Steroid biosynthesis</keyword>
<comment type="catalytic activity">
    <reaction evidence="19">
        <text>7-dehydrodesmosterol + NADPH + H(+) = desmosterol + NADP(+)</text>
        <dbReference type="Rhea" id="RHEA:46740"/>
        <dbReference type="ChEBI" id="CHEBI:15378"/>
        <dbReference type="ChEBI" id="CHEBI:17737"/>
        <dbReference type="ChEBI" id="CHEBI:27910"/>
        <dbReference type="ChEBI" id="CHEBI:57783"/>
        <dbReference type="ChEBI" id="CHEBI:58349"/>
    </reaction>
    <physiologicalReaction direction="left-to-right" evidence="19">
        <dbReference type="Rhea" id="RHEA:46741"/>
    </physiologicalReaction>
</comment>
<feature type="transmembrane region" description="Helical" evidence="20">
    <location>
        <begin position="240"/>
        <end position="259"/>
    </location>
</feature>
<evidence type="ECO:0000256" key="16">
    <source>
        <dbReference type="ARBA" id="ARBA00038851"/>
    </source>
</evidence>
<keyword evidence="4" id="KW-0153">Cholesterol metabolism</keyword>
<evidence type="ECO:0000313" key="22">
    <source>
        <dbReference type="Proteomes" id="UP000024635"/>
    </source>
</evidence>
<dbReference type="Proteomes" id="UP000024635">
    <property type="component" value="Unassembled WGS sequence"/>
</dbReference>
<keyword evidence="7" id="KW-0521">NADP</keyword>
<keyword evidence="9 20" id="KW-1133">Transmembrane helix</keyword>
<evidence type="ECO:0000256" key="2">
    <source>
        <dbReference type="ARBA" id="ARBA00005402"/>
    </source>
</evidence>
<evidence type="ECO:0000256" key="18">
    <source>
        <dbReference type="ARBA" id="ARBA00047795"/>
    </source>
</evidence>
<evidence type="ECO:0000256" key="15">
    <source>
        <dbReference type="ARBA" id="ARBA00023221"/>
    </source>
</evidence>